<keyword evidence="8" id="KW-0496">Mitochondrion</keyword>
<dbReference type="GO" id="GO:0030943">
    <property type="term" value="F:mitochondrion targeting sequence binding"/>
    <property type="evidence" value="ECO:0007669"/>
    <property type="project" value="TreeGrafter"/>
</dbReference>
<keyword evidence="7 11" id="KW-1133">Transmembrane helix</keyword>
<protein>
    <recommendedName>
        <fullName evidence="12">SET domain-containing protein</fullName>
    </recommendedName>
</protein>
<keyword evidence="9 11" id="KW-0472">Membrane</keyword>
<dbReference type="Pfam" id="PF00856">
    <property type="entry name" value="SET"/>
    <property type="match status" value="1"/>
</dbReference>
<dbReference type="Pfam" id="PF02064">
    <property type="entry name" value="MAS20"/>
    <property type="match status" value="1"/>
</dbReference>
<feature type="transmembrane region" description="Helical" evidence="11">
    <location>
        <begin position="6"/>
        <end position="29"/>
    </location>
</feature>
<feature type="compositionally biased region" description="Polar residues" evidence="10">
    <location>
        <begin position="157"/>
        <end position="169"/>
    </location>
</feature>
<evidence type="ECO:0000256" key="11">
    <source>
        <dbReference type="SAM" id="Phobius"/>
    </source>
</evidence>
<dbReference type="GO" id="GO:0016031">
    <property type="term" value="P:tRNA import into mitochondrion"/>
    <property type="evidence" value="ECO:0007669"/>
    <property type="project" value="TreeGrafter"/>
</dbReference>
<dbReference type="GO" id="GO:0005742">
    <property type="term" value="C:mitochondrial outer membrane translocase complex"/>
    <property type="evidence" value="ECO:0007669"/>
    <property type="project" value="InterPro"/>
</dbReference>
<dbReference type="InterPro" id="IPR002056">
    <property type="entry name" value="MAS20"/>
</dbReference>
<dbReference type="Gene3D" id="1.10.220.160">
    <property type="match status" value="1"/>
</dbReference>
<evidence type="ECO:0000256" key="5">
    <source>
        <dbReference type="ARBA" id="ARBA00022787"/>
    </source>
</evidence>
<evidence type="ECO:0000256" key="10">
    <source>
        <dbReference type="SAM" id="MobiDB-lite"/>
    </source>
</evidence>
<dbReference type="AlphaFoldDB" id="A0A9P7G2J5"/>
<sequence length="600" mass="66198">MDSRTSSILTIAGITVVGGVLAYAAYFDYKRRNDVNFRKKLRKEKKRVDKTLAQSRESLVSSSSEVTPASLREALEQVKKEEPPASPEEKETYFMSQVGMGEQLAGRGPDYYLAAAMSFYRALRVYPSPVELIVIYQKTVPEPIFKMVMDMTNLDVSSTPASPLSNSGRSLPDEDGQRSPVSGGPPSEASSQEWDKVKTRVEGYYDAFPPKSTNVAVETREGRKVLVVTKDTAAGDVIYKENPVVTALDADVQASGTHCSHCLRAIQETNSFQIEGVANPLCSKFCSQACLAANRSQSHNLLFTTESPLPEEISSGPISPDAAEARLKAQEKFVAYIQKEGRAAPILVARFIARQVALETSKMVEGGRKTTEKNDFTDADGGEYLLADHMERLRYLEVKPPAEELPLLVDVLQTALPGLEQFVTDERHATLLGKMAYNSFGVYFDGGRDDKPEPTARPEDVEKSRIPCGTARQIGSAFYTLSSYLTHSCTPSARSSFNSGTAELHLIAEKDLKKGDELTVAFVDTTQKEGESTIECRRRRRKELARGWRFACVCTRCVEEGKELTAKEHQEQAGEAGEKDGSKVEETLTRFEDGTENNVE</sequence>
<dbReference type="PRINTS" id="PR00351">
    <property type="entry name" value="OM20RECEPTOR"/>
</dbReference>
<organism evidence="13 14">
    <name type="scientific">Sphagnurus paluster</name>
    <dbReference type="NCBI Taxonomy" id="117069"/>
    <lineage>
        <taxon>Eukaryota</taxon>
        <taxon>Fungi</taxon>
        <taxon>Dikarya</taxon>
        <taxon>Basidiomycota</taxon>
        <taxon>Agaricomycotina</taxon>
        <taxon>Agaricomycetes</taxon>
        <taxon>Agaricomycetidae</taxon>
        <taxon>Agaricales</taxon>
        <taxon>Tricholomatineae</taxon>
        <taxon>Lyophyllaceae</taxon>
        <taxon>Sphagnurus</taxon>
    </lineage>
</organism>
<dbReference type="InterPro" id="IPR046341">
    <property type="entry name" value="SET_dom_sf"/>
</dbReference>
<dbReference type="GO" id="GO:0008320">
    <property type="term" value="F:protein transmembrane transporter activity"/>
    <property type="evidence" value="ECO:0007669"/>
    <property type="project" value="TreeGrafter"/>
</dbReference>
<dbReference type="SUPFAM" id="SSF82199">
    <property type="entry name" value="SET domain"/>
    <property type="match status" value="1"/>
</dbReference>
<gene>
    <name evidence="13" type="ORF">H0H81_005883</name>
</gene>
<comment type="subcellular location">
    <subcellularLocation>
        <location evidence="1">Mitochondrion outer membrane</location>
        <topology evidence="1">Single-pass membrane protein</topology>
    </subcellularLocation>
</comment>
<dbReference type="Gene3D" id="6.10.140.2220">
    <property type="match status" value="1"/>
</dbReference>
<evidence type="ECO:0000259" key="12">
    <source>
        <dbReference type="Pfam" id="PF00856"/>
    </source>
</evidence>
<dbReference type="GO" id="GO:0030150">
    <property type="term" value="P:protein import into mitochondrial matrix"/>
    <property type="evidence" value="ECO:0007669"/>
    <property type="project" value="TreeGrafter"/>
</dbReference>
<evidence type="ECO:0000313" key="14">
    <source>
        <dbReference type="Proteomes" id="UP000717328"/>
    </source>
</evidence>
<keyword evidence="3" id="KW-0813">Transport</keyword>
<dbReference type="Gene3D" id="2.170.270.10">
    <property type="entry name" value="SET domain"/>
    <property type="match status" value="1"/>
</dbReference>
<evidence type="ECO:0000256" key="9">
    <source>
        <dbReference type="ARBA" id="ARBA00023136"/>
    </source>
</evidence>
<dbReference type="EMBL" id="JABCKI010005715">
    <property type="protein sequence ID" value="KAG5639700.1"/>
    <property type="molecule type" value="Genomic_DNA"/>
</dbReference>
<comment type="caution">
    <text evidence="13">The sequence shown here is derived from an EMBL/GenBank/DDBJ whole genome shotgun (WGS) entry which is preliminary data.</text>
</comment>
<evidence type="ECO:0000256" key="6">
    <source>
        <dbReference type="ARBA" id="ARBA00022927"/>
    </source>
</evidence>
<evidence type="ECO:0000256" key="3">
    <source>
        <dbReference type="ARBA" id="ARBA00022448"/>
    </source>
</evidence>
<dbReference type="PANTHER" id="PTHR12430">
    <property type="entry name" value="MITOCHONDRIAL IMPORT RECEPTOR SUBUNIT TOM20"/>
    <property type="match status" value="1"/>
</dbReference>
<reference evidence="13" key="1">
    <citation type="submission" date="2021-02" db="EMBL/GenBank/DDBJ databases">
        <authorList>
            <person name="Nieuwenhuis M."/>
            <person name="Van De Peppel L.J.J."/>
        </authorList>
    </citation>
    <scope>NUCLEOTIDE SEQUENCE</scope>
    <source>
        <strain evidence="13">D49</strain>
    </source>
</reference>
<dbReference type="InterPro" id="IPR023392">
    <property type="entry name" value="Tom20_dom_sf"/>
</dbReference>
<keyword evidence="14" id="KW-1185">Reference proteome</keyword>
<dbReference type="PANTHER" id="PTHR12430:SF0">
    <property type="entry name" value="TRANSLOCASE OF OUTER MITOCHONDRIAL MEMBRANE 20"/>
    <property type="match status" value="1"/>
</dbReference>
<dbReference type="GO" id="GO:0006886">
    <property type="term" value="P:intracellular protein transport"/>
    <property type="evidence" value="ECO:0007669"/>
    <property type="project" value="InterPro"/>
</dbReference>
<feature type="domain" description="SET" evidence="12">
    <location>
        <begin position="226"/>
        <end position="521"/>
    </location>
</feature>
<dbReference type="OrthoDB" id="2154253at2759"/>
<comment type="similarity">
    <text evidence="2">Belongs to the Tom20 family.</text>
</comment>
<name>A0A9P7G2J5_9AGAR</name>
<accession>A0A9P7G2J5</accession>
<feature type="region of interest" description="Disordered" evidence="10">
    <location>
        <begin position="157"/>
        <end position="194"/>
    </location>
</feature>
<evidence type="ECO:0000313" key="13">
    <source>
        <dbReference type="EMBL" id="KAG5639700.1"/>
    </source>
</evidence>
<dbReference type="GO" id="GO:0006605">
    <property type="term" value="P:protein targeting"/>
    <property type="evidence" value="ECO:0007669"/>
    <property type="project" value="InterPro"/>
</dbReference>
<proteinExistence type="inferred from homology"/>
<reference evidence="13" key="2">
    <citation type="submission" date="2021-10" db="EMBL/GenBank/DDBJ databases">
        <title>Phylogenomics reveals ancestral predisposition of the termite-cultivated fungus Termitomyces towards a domesticated lifestyle.</title>
        <authorList>
            <person name="Auxier B."/>
            <person name="Grum-Grzhimaylo A."/>
            <person name="Cardenas M.E."/>
            <person name="Lodge J.D."/>
            <person name="Laessoe T."/>
            <person name="Pedersen O."/>
            <person name="Smith M.E."/>
            <person name="Kuyper T.W."/>
            <person name="Franco-Molano E.A."/>
            <person name="Baroni T.J."/>
            <person name="Aanen D.K."/>
        </authorList>
    </citation>
    <scope>NUCLEOTIDE SEQUENCE</scope>
    <source>
        <strain evidence="13">D49</strain>
    </source>
</reference>
<feature type="region of interest" description="Disordered" evidence="10">
    <location>
        <begin position="565"/>
        <end position="600"/>
    </location>
</feature>
<evidence type="ECO:0000256" key="4">
    <source>
        <dbReference type="ARBA" id="ARBA00022692"/>
    </source>
</evidence>
<keyword evidence="5" id="KW-1000">Mitochondrion outer membrane</keyword>
<dbReference type="InterPro" id="IPR001214">
    <property type="entry name" value="SET_dom"/>
</dbReference>
<dbReference type="Gene3D" id="1.20.960.10">
    <property type="entry name" value="Mitochondrial outer membrane translocase complex, subunit Tom20 domain"/>
    <property type="match status" value="1"/>
</dbReference>
<evidence type="ECO:0000256" key="8">
    <source>
        <dbReference type="ARBA" id="ARBA00023128"/>
    </source>
</evidence>
<evidence type="ECO:0000256" key="7">
    <source>
        <dbReference type="ARBA" id="ARBA00022989"/>
    </source>
</evidence>
<dbReference type="SUPFAM" id="SSF47157">
    <property type="entry name" value="Mitochondrial import receptor subunit Tom20"/>
    <property type="match status" value="1"/>
</dbReference>
<keyword evidence="4 11" id="KW-0812">Transmembrane</keyword>
<evidence type="ECO:0000256" key="2">
    <source>
        <dbReference type="ARBA" id="ARBA00005792"/>
    </source>
</evidence>
<dbReference type="CDD" id="cd20071">
    <property type="entry name" value="SET_SMYD"/>
    <property type="match status" value="1"/>
</dbReference>
<keyword evidence="6" id="KW-0653">Protein transport</keyword>
<dbReference type="Proteomes" id="UP000717328">
    <property type="component" value="Unassembled WGS sequence"/>
</dbReference>
<evidence type="ECO:0000256" key="1">
    <source>
        <dbReference type="ARBA" id="ARBA00004572"/>
    </source>
</evidence>
<feature type="compositionally biased region" description="Basic and acidic residues" evidence="10">
    <location>
        <begin position="565"/>
        <end position="593"/>
    </location>
</feature>